<dbReference type="EMBL" id="JAVHNR010000006">
    <property type="protein sequence ID" value="KAK6339816.1"/>
    <property type="molecule type" value="Genomic_DNA"/>
</dbReference>
<feature type="domain" description="Major facilitator superfamily (MFS) profile" evidence="8">
    <location>
        <begin position="22"/>
        <end position="468"/>
    </location>
</feature>
<feature type="transmembrane region" description="Helical" evidence="7">
    <location>
        <begin position="295"/>
        <end position="319"/>
    </location>
</feature>
<feature type="transmembrane region" description="Helical" evidence="7">
    <location>
        <begin position="94"/>
        <end position="113"/>
    </location>
</feature>
<evidence type="ECO:0000256" key="5">
    <source>
        <dbReference type="ARBA" id="ARBA00022989"/>
    </source>
</evidence>
<dbReference type="PANTHER" id="PTHR23506:SF35">
    <property type="entry name" value="MAJOR FACILITATOR SUPERFAMILY (MFS) PROFILE DOMAIN-CONTAINING PROTEIN-RELATED"/>
    <property type="match status" value="1"/>
</dbReference>
<evidence type="ECO:0000256" key="2">
    <source>
        <dbReference type="ARBA" id="ARBA00006829"/>
    </source>
</evidence>
<dbReference type="GO" id="GO:0022857">
    <property type="term" value="F:transmembrane transporter activity"/>
    <property type="evidence" value="ECO:0007669"/>
    <property type="project" value="InterPro"/>
</dbReference>
<comment type="caution">
    <text evidence="9">The sequence shown here is derived from an EMBL/GenBank/DDBJ whole genome shotgun (WGS) entry which is preliminary data.</text>
</comment>
<name>A0AAN8RBJ8_9PEZI</name>
<feature type="transmembrane region" description="Helical" evidence="7">
    <location>
        <begin position="414"/>
        <end position="437"/>
    </location>
</feature>
<feature type="transmembrane region" description="Helical" evidence="7">
    <location>
        <begin position="443"/>
        <end position="464"/>
    </location>
</feature>
<dbReference type="Gene3D" id="1.20.1250.20">
    <property type="entry name" value="MFS general substrate transporter like domains"/>
    <property type="match status" value="1"/>
</dbReference>
<keyword evidence="5 7" id="KW-1133">Transmembrane helix</keyword>
<keyword evidence="6 7" id="KW-0472">Membrane</keyword>
<dbReference type="SUPFAM" id="SSF103473">
    <property type="entry name" value="MFS general substrate transporter"/>
    <property type="match status" value="1"/>
</dbReference>
<proteinExistence type="inferred from homology"/>
<feature type="transmembrane region" description="Helical" evidence="7">
    <location>
        <begin position="152"/>
        <end position="175"/>
    </location>
</feature>
<feature type="transmembrane region" description="Helical" evidence="7">
    <location>
        <begin position="119"/>
        <end position="140"/>
    </location>
</feature>
<dbReference type="PRINTS" id="PR01035">
    <property type="entry name" value="TCRTETA"/>
</dbReference>
<gene>
    <name evidence="9" type="ORF">TWF718_009206</name>
</gene>
<feature type="transmembrane region" description="Helical" evidence="7">
    <location>
        <begin position="368"/>
        <end position="393"/>
    </location>
</feature>
<dbReference type="AlphaFoldDB" id="A0AAN8RBJ8"/>
<evidence type="ECO:0000256" key="6">
    <source>
        <dbReference type="ARBA" id="ARBA00023136"/>
    </source>
</evidence>
<evidence type="ECO:0000256" key="4">
    <source>
        <dbReference type="ARBA" id="ARBA00022692"/>
    </source>
</evidence>
<dbReference type="InterPro" id="IPR001958">
    <property type="entry name" value="Tet-R_TetA/multi-R_MdtG-like"/>
</dbReference>
<dbReference type="InterPro" id="IPR036259">
    <property type="entry name" value="MFS_trans_sf"/>
</dbReference>
<dbReference type="InterPro" id="IPR020846">
    <property type="entry name" value="MFS_dom"/>
</dbReference>
<dbReference type="PANTHER" id="PTHR23506">
    <property type="entry name" value="GH10249P"/>
    <property type="match status" value="1"/>
</dbReference>
<feature type="transmembrane region" description="Helical" evidence="7">
    <location>
        <begin position="64"/>
        <end position="82"/>
    </location>
</feature>
<keyword evidence="10" id="KW-1185">Reference proteome</keyword>
<evidence type="ECO:0000313" key="9">
    <source>
        <dbReference type="EMBL" id="KAK6339816.1"/>
    </source>
</evidence>
<protein>
    <recommendedName>
        <fullName evidence="8">Major facilitator superfamily (MFS) profile domain-containing protein</fullName>
    </recommendedName>
</protein>
<feature type="transmembrane region" description="Helical" evidence="7">
    <location>
        <begin position="181"/>
        <end position="200"/>
    </location>
</feature>
<organism evidence="9 10">
    <name type="scientific">Orbilia javanica</name>
    <dbReference type="NCBI Taxonomy" id="47235"/>
    <lineage>
        <taxon>Eukaryota</taxon>
        <taxon>Fungi</taxon>
        <taxon>Dikarya</taxon>
        <taxon>Ascomycota</taxon>
        <taxon>Pezizomycotina</taxon>
        <taxon>Orbiliomycetes</taxon>
        <taxon>Orbiliales</taxon>
        <taxon>Orbiliaceae</taxon>
        <taxon>Orbilia</taxon>
    </lineage>
</organism>
<dbReference type="InterPro" id="IPR011701">
    <property type="entry name" value="MFS"/>
</dbReference>
<evidence type="ECO:0000256" key="3">
    <source>
        <dbReference type="ARBA" id="ARBA00022448"/>
    </source>
</evidence>
<feature type="transmembrane region" description="Helical" evidence="7">
    <location>
        <begin position="21"/>
        <end position="44"/>
    </location>
</feature>
<evidence type="ECO:0000256" key="1">
    <source>
        <dbReference type="ARBA" id="ARBA00004141"/>
    </source>
</evidence>
<sequence>MDAGNFCTKPIGYRWRSSTPFIVSCIAIALFTETFLYGFIVPILPEILLERNHVGPSDLQRVTYQILTLYGAVSMASSLFIGELADRAGSRQTPLILSLITALVGTLALAVSTNLWGVFIGRIIQGIGGTAAWIVGFATLRDSIEGSNMGKASGFIQGFVSVGALSGPAFGGLLLELTGYWFTWGIALLLLIIDIVMRVLMIEQRSFKTDCCGSQVGGQGETNEYSSLISDTSTRSYDSLKDDDPEPKHEITALSFYRIIFSQTRVVTALLCSTTYAIILASFGTTVPTHVKFSFGWGSLATGLLFIGLQGPAIVVSPLCGWLRDKVGTKIPATAGFLSLAPLMWLLGAADQPQFFWGRDEGSAKAVYIAAAIGIGIATNLLSSIGTFELTAVVDALESQQPGIFGPNGGYSRIYSLSGLSFSVGLLVGPLLSGALAESIGYYHMNTILASICVSMGITAFTFLGGKASLEIYGPGREEE</sequence>
<dbReference type="PROSITE" id="PS50850">
    <property type="entry name" value="MFS"/>
    <property type="match status" value="1"/>
</dbReference>
<feature type="transmembrane region" description="Helical" evidence="7">
    <location>
        <begin position="266"/>
        <end position="283"/>
    </location>
</feature>
<evidence type="ECO:0000259" key="8">
    <source>
        <dbReference type="PROSITE" id="PS50850"/>
    </source>
</evidence>
<accession>A0AAN8RBJ8</accession>
<dbReference type="InterPro" id="IPR050930">
    <property type="entry name" value="MFS_Vesicular_Transporter"/>
</dbReference>
<dbReference type="GO" id="GO:0016020">
    <property type="term" value="C:membrane"/>
    <property type="evidence" value="ECO:0007669"/>
    <property type="project" value="UniProtKB-SubCell"/>
</dbReference>
<evidence type="ECO:0000256" key="7">
    <source>
        <dbReference type="SAM" id="Phobius"/>
    </source>
</evidence>
<comment type="similarity">
    <text evidence="2">Belongs to the major facilitator superfamily. Vesicular transporter family.</text>
</comment>
<keyword evidence="4 7" id="KW-0812">Transmembrane</keyword>
<keyword evidence="3" id="KW-0813">Transport</keyword>
<reference evidence="9 10" key="1">
    <citation type="submission" date="2019-10" db="EMBL/GenBank/DDBJ databases">
        <authorList>
            <person name="Palmer J.M."/>
        </authorList>
    </citation>
    <scope>NUCLEOTIDE SEQUENCE [LARGE SCALE GENOMIC DNA]</scope>
    <source>
        <strain evidence="9 10">TWF718</strain>
    </source>
</reference>
<dbReference type="Proteomes" id="UP001313282">
    <property type="component" value="Unassembled WGS sequence"/>
</dbReference>
<comment type="subcellular location">
    <subcellularLocation>
        <location evidence="1">Membrane</location>
        <topology evidence="1">Multi-pass membrane protein</topology>
    </subcellularLocation>
</comment>
<evidence type="ECO:0000313" key="10">
    <source>
        <dbReference type="Proteomes" id="UP001313282"/>
    </source>
</evidence>
<dbReference type="Pfam" id="PF07690">
    <property type="entry name" value="MFS_1"/>
    <property type="match status" value="1"/>
</dbReference>